<dbReference type="Proteomes" id="UP000291144">
    <property type="component" value="Unassembled WGS sequence"/>
</dbReference>
<name>A0A4R0KF47_9ACTN</name>
<evidence type="ECO:0000313" key="1">
    <source>
        <dbReference type="EMBL" id="TCC58589.1"/>
    </source>
</evidence>
<evidence type="ECO:0000313" key="2">
    <source>
        <dbReference type="Proteomes" id="UP000291144"/>
    </source>
</evidence>
<proteinExistence type="predicted"/>
<accession>A0A4R0KF47</accession>
<dbReference type="EMBL" id="SJKB01000008">
    <property type="protein sequence ID" value="TCC58589.1"/>
    <property type="molecule type" value="Genomic_DNA"/>
</dbReference>
<evidence type="ECO:0008006" key="3">
    <source>
        <dbReference type="Google" id="ProtNLM"/>
    </source>
</evidence>
<sequence>MESPGEVLARLGGWATFAELSALTSRRAVAAALEQGEVRRIALGIYALPELPVDLAAALAYDGVRSHLSAASTWQLPLLVVPEKPHVTVPPNRHPRPGPPAVLHWAAVDADERRDRTTSLLRTVVDCARVLPFGEALAVADAALATGYLNREELLAATVAMRGPGCPNARRTALAATGLSGSILESMLRALLIDEGIDGFEPQVPVTNGLFRARVDLGHRLARVALEADGFAFHGSRRDFAADCHRYDELVAAGWLVLRLTYEHIIGDPAWVVATVRAALAQRARGQEVSPAA</sequence>
<keyword evidence="2" id="KW-1185">Reference proteome</keyword>
<dbReference type="RefSeq" id="WP_131360671.1">
    <property type="nucleotide sequence ID" value="NZ_SJKB01000008.1"/>
</dbReference>
<dbReference type="OrthoDB" id="4310518at2"/>
<comment type="caution">
    <text evidence="1">The sequence shown here is derived from an EMBL/GenBank/DDBJ whole genome shotgun (WGS) entry which is preliminary data.</text>
</comment>
<dbReference type="SUPFAM" id="SSF52980">
    <property type="entry name" value="Restriction endonuclease-like"/>
    <property type="match status" value="1"/>
</dbReference>
<dbReference type="InterPro" id="IPR011335">
    <property type="entry name" value="Restrct_endonuc-II-like"/>
</dbReference>
<dbReference type="AlphaFoldDB" id="A0A4R0KF47"/>
<organism evidence="1 2">
    <name type="scientific">Kribbella pittospori</name>
    <dbReference type="NCBI Taxonomy" id="722689"/>
    <lineage>
        <taxon>Bacteria</taxon>
        <taxon>Bacillati</taxon>
        <taxon>Actinomycetota</taxon>
        <taxon>Actinomycetes</taxon>
        <taxon>Propionibacteriales</taxon>
        <taxon>Kribbellaceae</taxon>
        <taxon>Kribbella</taxon>
    </lineage>
</organism>
<gene>
    <name evidence="1" type="ORF">E0H73_25010</name>
</gene>
<protein>
    <recommendedName>
        <fullName evidence="3">DUF559 domain-containing protein</fullName>
    </recommendedName>
</protein>
<reference evidence="1 2" key="1">
    <citation type="submission" date="2019-02" db="EMBL/GenBank/DDBJ databases">
        <title>Kribbella capetownensis sp. nov. and Kribbella speibonae sp. nov., isolated from soil.</title>
        <authorList>
            <person name="Curtis S.M."/>
            <person name="Norton I."/>
            <person name="Everest G.J."/>
            <person name="Meyers P.R."/>
        </authorList>
    </citation>
    <scope>NUCLEOTIDE SEQUENCE [LARGE SCALE GENOMIC DNA]</scope>
    <source>
        <strain evidence="1 2">NRRL B-24813</strain>
    </source>
</reference>
<dbReference type="Gene3D" id="3.40.960.10">
    <property type="entry name" value="VSR Endonuclease"/>
    <property type="match status" value="1"/>
</dbReference>